<keyword evidence="4" id="KW-1185">Reference proteome</keyword>
<dbReference type="SUPFAM" id="SSF56770">
    <property type="entry name" value="HydA/Nqo6-like"/>
    <property type="match status" value="1"/>
</dbReference>
<dbReference type="InterPro" id="IPR037024">
    <property type="entry name" value="NiFe_Hase_small_N_sf"/>
</dbReference>
<evidence type="ECO:0000313" key="4">
    <source>
        <dbReference type="Proteomes" id="UP000070184"/>
    </source>
</evidence>
<proteinExistence type="predicted"/>
<keyword evidence="1" id="KW-0560">Oxidoreductase</keyword>
<dbReference type="EMBL" id="LHXK01000034">
    <property type="protein sequence ID" value="KXA89498.1"/>
    <property type="molecule type" value="Genomic_DNA"/>
</dbReference>
<dbReference type="PROSITE" id="PS51257">
    <property type="entry name" value="PROKAR_LIPOPROTEIN"/>
    <property type="match status" value="1"/>
</dbReference>
<accession>A0A133U5Q5</accession>
<dbReference type="Gene3D" id="3.40.50.700">
    <property type="entry name" value="NADH:ubiquinone oxidoreductase-like, 20kDa subunit"/>
    <property type="match status" value="1"/>
</dbReference>
<protein>
    <submittedName>
        <fullName evidence="3">Oxidoreductase</fullName>
    </submittedName>
</protein>
<dbReference type="Pfam" id="PF01058">
    <property type="entry name" value="Oxidored_q6"/>
    <property type="match status" value="1"/>
</dbReference>
<sequence length="324" mass="35565">MSDGKLNFAFYWAASCGGCEVVVLDIDEKILDVVEAADVVFWPCAMDFKYDDVEEMEEGEIDVCFFNGAIRNEENEEIAELLREKSEVVVAFGSCSALGGIPGLGNGTTKEDIFEKAYNSTHSTENEEEIQPEPRTEVPEGELTIPEFSNYVRALDQVVDVDYYLPGCPTNPDIIVEAVEAIIEGELPPAGTNLATLVSRKTLCDECDRELADEKSVTEFKRPHLAEDNGEGCLLEQGILCMGPATQAGCGARCISANFPCRGCFGPPEKIDDQGAKMVSLLGSLIDSEDEEEIEEMIDNITDPFGTFYSYSLPKSILKRSEKK</sequence>
<dbReference type="PANTHER" id="PTHR42845:SF2">
    <property type="entry name" value="F420-NON-REDUCING HYDROGENASE VHU SUBUNIT G"/>
    <property type="match status" value="1"/>
</dbReference>
<dbReference type="PANTHER" id="PTHR42845">
    <property type="entry name" value="COENZYME F420-REDUCING HYDROGENASE, GAMMA SUBUNIT"/>
    <property type="match status" value="1"/>
</dbReference>
<dbReference type="InterPro" id="IPR051349">
    <property type="entry name" value="Hydrogenase_assoc-protein"/>
</dbReference>
<evidence type="ECO:0000256" key="1">
    <source>
        <dbReference type="ARBA" id="ARBA00023002"/>
    </source>
</evidence>
<name>A0A133U5Q5_9EURY</name>
<feature type="domain" description="NADH:ubiquinone oxidoreductase-like 20kDa subunit" evidence="2">
    <location>
        <begin position="16"/>
        <end position="181"/>
    </location>
</feature>
<dbReference type="InterPro" id="IPR006137">
    <property type="entry name" value="NADH_UbQ_OxRdtase-like_20kDa"/>
</dbReference>
<gene>
    <name evidence="3" type="ORF">AKJ61_02770</name>
</gene>
<dbReference type="GO" id="GO:0051536">
    <property type="term" value="F:iron-sulfur cluster binding"/>
    <property type="evidence" value="ECO:0007669"/>
    <property type="project" value="InterPro"/>
</dbReference>
<comment type="caution">
    <text evidence="3">The sequence shown here is derived from an EMBL/GenBank/DDBJ whole genome shotgun (WGS) entry which is preliminary data.</text>
</comment>
<evidence type="ECO:0000313" key="3">
    <source>
        <dbReference type="EMBL" id="KXA89498.1"/>
    </source>
</evidence>
<dbReference type="Proteomes" id="UP000070184">
    <property type="component" value="Unassembled WGS sequence"/>
</dbReference>
<dbReference type="AlphaFoldDB" id="A0A133U5Q5"/>
<organism evidence="3 4">
    <name type="scientific">candidate division MSBL1 archaeon SCGC-AAA259B11</name>
    <dbReference type="NCBI Taxonomy" id="1698260"/>
    <lineage>
        <taxon>Archaea</taxon>
        <taxon>Methanobacteriati</taxon>
        <taxon>Methanobacteriota</taxon>
        <taxon>candidate division MSBL1</taxon>
    </lineage>
</organism>
<reference evidence="3 4" key="1">
    <citation type="journal article" date="2016" name="Sci. Rep.">
        <title>Metabolic traits of an uncultured archaeal lineage -MSBL1- from brine pools of the Red Sea.</title>
        <authorList>
            <person name="Mwirichia R."/>
            <person name="Alam I."/>
            <person name="Rashid M."/>
            <person name="Vinu M."/>
            <person name="Ba-Alawi W."/>
            <person name="Anthony Kamau A."/>
            <person name="Kamanda Ngugi D."/>
            <person name="Goker M."/>
            <person name="Klenk H.P."/>
            <person name="Bajic V."/>
            <person name="Stingl U."/>
        </authorList>
    </citation>
    <scope>NUCLEOTIDE SEQUENCE [LARGE SCALE GENOMIC DNA]</scope>
    <source>
        <strain evidence="3">SCGC-AAA259B11</strain>
    </source>
</reference>
<dbReference type="GO" id="GO:0016491">
    <property type="term" value="F:oxidoreductase activity"/>
    <property type="evidence" value="ECO:0007669"/>
    <property type="project" value="UniProtKB-KW"/>
</dbReference>
<evidence type="ECO:0000259" key="2">
    <source>
        <dbReference type="Pfam" id="PF01058"/>
    </source>
</evidence>